<evidence type="ECO:0000313" key="3">
    <source>
        <dbReference type="Proteomes" id="UP001225316"/>
    </source>
</evidence>
<dbReference type="RefSeq" id="WP_308952655.1">
    <property type="nucleotide sequence ID" value="NZ_JARXHW010000137.1"/>
</dbReference>
<protein>
    <submittedName>
        <fullName evidence="2">Uncharacterized protein</fullName>
    </submittedName>
</protein>
<dbReference type="Proteomes" id="UP001225316">
    <property type="component" value="Unassembled WGS sequence"/>
</dbReference>
<organism evidence="2 3">
    <name type="scientific">Thalassobacterium maritimum</name>
    <dbReference type="NCBI Taxonomy" id="3041265"/>
    <lineage>
        <taxon>Bacteria</taxon>
        <taxon>Pseudomonadati</taxon>
        <taxon>Verrucomicrobiota</taxon>
        <taxon>Opitutia</taxon>
        <taxon>Puniceicoccales</taxon>
        <taxon>Coraliomargaritaceae</taxon>
        <taxon>Thalassobacterium</taxon>
    </lineage>
</organism>
<evidence type="ECO:0000256" key="1">
    <source>
        <dbReference type="SAM" id="Phobius"/>
    </source>
</evidence>
<evidence type="ECO:0000313" key="2">
    <source>
        <dbReference type="EMBL" id="MDQ8209737.1"/>
    </source>
</evidence>
<feature type="transmembrane region" description="Helical" evidence="1">
    <location>
        <begin position="7"/>
        <end position="26"/>
    </location>
</feature>
<accession>A0ABU1B2S2</accession>
<dbReference type="EMBL" id="JARXHW010000137">
    <property type="protein sequence ID" value="MDQ8209737.1"/>
    <property type="molecule type" value="Genomic_DNA"/>
</dbReference>
<keyword evidence="1" id="KW-0812">Transmembrane</keyword>
<comment type="caution">
    <text evidence="2">The sequence shown here is derived from an EMBL/GenBank/DDBJ whole genome shotgun (WGS) entry which is preliminary data.</text>
</comment>
<gene>
    <name evidence="2" type="ORF">QEH52_19620</name>
</gene>
<keyword evidence="3" id="KW-1185">Reference proteome</keyword>
<sequence length="106" mass="12058">MKIITQIFLILFSIYCILTASSNMFYGKVAFDDRFTQSFVEAAKEENKTENYKFLLVGTTQALVLNKQINQISIFTISLSTIVILLSSRTLFLLKRSKANQYGDGQ</sequence>
<keyword evidence="1" id="KW-1133">Transmembrane helix</keyword>
<name>A0ABU1B2S2_9BACT</name>
<proteinExistence type="predicted"/>
<keyword evidence="1" id="KW-0472">Membrane</keyword>
<feature type="transmembrane region" description="Helical" evidence="1">
    <location>
        <begin position="72"/>
        <end position="92"/>
    </location>
</feature>
<reference evidence="2 3" key="1">
    <citation type="submission" date="2023-04" db="EMBL/GenBank/DDBJ databases">
        <title>A novel bacteria isolated from coastal sediment.</title>
        <authorList>
            <person name="Liu X.-J."/>
            <person name="Du Z.-J."/>
        </authorList>
    </citation>
    <scope>NUCLEOTIDE SEQUENCE [LARGE SCALE GENOMIC DNA]</scope>
    <source>
        <strain evidence="2 3">SDUM461003</strain>
    </source>
</reference>